<dbReference type="PROSITE" id="PS50835">
    <property type="entry name" value="IG_LIKE"/>
    <property type="match status" value="4"/>
</dbReference>
<dbReference type="Gene3D" id="2.60.40.10">
    <property type="entry name" value="Immunoglobulins"/>
    <property type="match status" value="14"/>
</dbReference>
<proteinExistence type="predicted"/>
<dbReference type="FunFam" id="2.60.40.10:FF:000012">
    <property type="entry name" value="titin isoform X1"/>
    <property type="match status" value="1"/>
</dbReference>
<dbReference type="FunFam" id="2.60.40.10:FF:000002">
    <property type="entry name" value="Titin a"/>
    <property type="match status" value="3"/>
</dbReference>
<protein>
    <recommendedName>
        <fullName evidence="7">Titin</fullName>
    </recommendedName>
</protein>
<dbReference type="Ensembl" id="ENSHHUT00000042259.1">
    <property type="protein sequence ID" value="ENSHHUP00000040687.1"/>
    <property type="gene ID" value="ENSHHUG00000025069.1"/>
</dbReference>
<feature type="domain" description="Fibronectin type-III" evidence="4">
    <location>
        <begin position="459"/>
        <end position="554"/>
    </location>
</feature>
<dbReference type="InterPro" id="IPR013098">
    <property type="entry name" value="Ig_I-set"/>
</dbReference>
<dbReference type="InterPro" id="IPR036116">
    <property type="entry name" value="FN3_sf"/>
</dbReference>
<dbReference type="PROSITE" id="PS50853">
    <property type="entry name" value="FN3"/>
    <property type="match status" value="7"/>
</dbReference>
<dbReference type="SUPFAM" id="SSF49265">
    <property type="entry name" value="Fibronectin type III"/>
    <property type="match status" value="5"/>
</dbReference>
<dbReference type="GO" id="GO:0031430">
    <property type="term" value="C:M band"/>
    <property type="evidence" value="ECO:0007669"/>
    <property type="project" value="TreeGrafter"/>
</dbReference>
<accession>A0A4W5MQD5</accession>
<feature type="domain" description="Fibronectin type-III" evidence="4">
    <location>
        <begin position="963"/>
        <end position="1056"/>
    </location>
</feature>
<dbReference type="Pfam" id="PF00041">
    <property type="entry name" value="fn3"/>
    <property type="match status" value="7"/>
</dbReference>
<feature type="domain" description="Ig-like" evidence="3">
    <location>
        <begin position="512"/>
        <end position="599"/>
    </location>
</feature>
<dbReference type="FunFam" id="2.60.40.10:FF:000547">
    <property type="entry name" value="Titin a"/>
    <property type="match status" value="1"/>
</dbReference>
<dbReference type="CDD" id="cd05748">
    <property type="entry name" value="Ig_Titin_like"/>
    <property type="match status" value="3"/>
</dbReference>
<feature type="domain" description="Ig-like" evidence="3">
    <location>
        <begin position="1060"/>
        <end position="1143"/>
    </location>
</feature>
<dbReference type="InterPro" id="IPR036179">
    <property type="entry name" value="Ig-like_dom_sf"/>
</dbReference>
<feature type="domain" description="Fibronectin type-III" evidence="4">
    <location>
        <begin position="62"/>
        <end position="156"/>
    </location>
</feature>
<dbReference type="InterPro" id="IPR003961">
    <property type="entry name" value="FN3_dom"/>
</dbReference>
<feature type="domain" description="Fibronectin type-III" evidence="4">
    <location>
        <begin position="263"/>
        <end position="359"/>
    </location>
</feature>
<dbReference type="Proteomes" id="UP000314982">
    <property type="component" value="Unassembled WGS sequence"/>
</dbReference>
<dbReference type="GO" id="GO:0045214">
    <property type="term" value="P:sarcomere organization"/>
    <property type="evidence" value="ECO:0007669"/>
    <property type="project" value="TreeGrafter"/>
</dbReference>
<reference evidence="6" key="1">
    <citation type="submission" date="2018-06" db="EMBL/GenBank/DDBJ databases">
        <title>Genome assembly of Danube salmon.</title>
        <authorList>
            <person name="Macqueen D.J."/>
            <person name="Gundappa M.K."/>
        </authorList>
    </citation>
    <scope>NUCLEOTIDE SEQUENCE [LARGE SCALE GENOMIC DNA]</scope>
</reference>
<dbReference type="GeneTree" id="ENSGT01150000286978"/>
<dbReference type="SMART" id="SM00408">
    <property type="entry name" value="IGc2"/>
    <property type="match status" value="3"/>
</dbReference>
<dbReference type="GO" id="GO:0008307">
    <property type="term" value="F:structural constituent of muscle"/>
    <property type="evidence" value="ECO:0007669"/>
    <property type="project" value="TreeGrafter"/>
</dbReference>
<dbReference type="AlphaFoldDB" id="A0A4W5MQD5"/>
<evidence type="ECO:0000313" key="6">
    <source>
        <dbReference type="Proteomes" id="UP000314982"/>
    </source>
</evidence>
<dbReference type="PRINTS" id="PR00014">
    <property type="entry name" value="FNTYPEIII"/>
</dbReference>
<dbReference type="Pfam" id="PF07679">
    <property type="entry name" value="I-set"/>
    <property type="match status" value="4"/>
</dbReference>
<name>A0A4W5MQD5_9TELE</name>
<reference evidence="5" key="2">
    <citation type="submission" date="2025-08" db="UniProtKB">
        <authorList>
            <consortium name="Ensembl"/>
        </authorList>
    </citation>
    <scope>IDENTIFICATION</scope>
</reference>
<dbReference type="SMART" id="SM00409">
    <property type="entry name" value="IG"/>
    <property type="match status" value="4"/>
</dbReference>
<evidence type="ECO:0000313" key="5">
    <source>
        <dbReference type="Ensembl" id="ENSHHUP00000040687.1"/>
    </source>
</evidence>
<dbReference type="FunFam" id="2.60.40.10:FF:000031">
    <property type="entry name" value="Myosin-binding protein C, slow type"/>
    <property type="match status" value="1"/>
</dbReference>
<evidence type="ECO:0000259" key="4">
    <source>
        <dbReference type="PROSITE" id="PS50853"/>
    </source>
</evidence>
<feature type="domain" description="Ig-like" evidence="3">
    <location>
        <begin position="877"/>
        <end position="961"/>
    </location>
</feature>
<dbReference type="FunFam" id="2.60.40.10:FF:000073">
    <property type="entry name" value="titin isoform X1"/>
    <property type="match status" value="1"/>
</dbReference>
<evidence type="ECO:0008006" key="7">
    <source>
        <dbReference type="Google" id="ProtNLM"/>
    </source>
</evidence>
<keyword evidence="2" id="KW-0393">Immunoglobulin domain</keyword>
<dbReference type="InterPro" id="IPR007110">
    <property type="entry name" value="Ig-like_dom"/>
</dbReference>
<feature type="domain" description="Fibronectin type-III" evidence="4">
    <location>
        <begin position="676"/>
        <end position="771"/>
    </location>
</feature>
<organism evidence="5 6">
    <name type="scientific">Hucho hucho</name>
    <name type="common">huchen</name>
    <dbReference type="NCBI Taxonomy" id="62062"/>
    <lineage>
        <taxon>Eukaryota</taxon>
        <taxon>Metazoa</taxon>
        <taxon>Chordata</taxon>
        <taxon>Craniata</taxon>
        <taxon>Vertebrata</taxon>
        <taxon>Euteleostomi</taxon>
        <taxon>Actinopterygii</taxon>
        <taxon>Neopterygii</taxon>
        <taxon>Teleostei</taxon>
        <taxon>Protacanthopterygii</taxon>
        <taxon>Salmoniformes</taxon>
        <taxon>Salmonidae</taxon>
        <taxon>Salmoninae</taxon>
        <taxon>Hucho</taxon>
    </lineage>
</organism>
<feature type="domain" description="Fibronectin type-III" evidence="4">
    <location>
        <begin position="162"/>
        <end position="257"/>
    </location>
</feature>
<keyword evidence="1" id="KW-0677">Repeat</keyword>
<reference evidence="5" key="3">
    <citation type="submission" date="2025-09" db="UniProtKB">
        <authorList>
            <consortium name="Ensembl"/>
        </authorList>
    </citation>
    <scope>IDENTIFICATION</scope>
</reference>
<feature type="domain" description="Fibronectin type-III" evidence="4">
    <location>
        <begin position="777"/>
        <end position="873"/>
    </location>
</feature>
<evidence type="ECO:0000256" key="2">
    <source>
        <dbReference type="ARBA" id="ARBA00023319"/>
    </source>
</evidence>
<keyword evidence="6" id="KW-1185">Reference proteome</keyword>
<dbReference type="GO" id="GO:0048738">
    <property type="term" value="P:cardiac muscle tissue development"/>
    <property type="evidence" value="ECO:0007669"/>
    <property type="project" value="TreeGrafter"/>
</dbReference>
<dbReference type="InterPro" id="IPR003599">
    <property type="entry name" value="Ig_sub"/>
</dbReference>
<dbReference type="SMART" id="SM00060">
    <property type="entry name" value="FN3"/>
    <property type="match status" value="7"/>
</dbReference>
<dbReference type="InterPro" id="IPR013783">
    <property type="entry name" value="Ig-like_fold"/>
</dbReference>
<dbReference type="SUPFAM" id="SSF48726">
    <property type="entry name" value="Immunoglobulin"/>
    <property type="match status" value="5"/>
</dbReference>
<evidence type="ECO:0000256" key="1">
    <source>
        <dbReference type="ARBA" id="ARBA00022737"/>
    </source>
</evidence>
<evidence type="ECO:0000259" key="3">
    <source>
        <dbReference type="PROSITE" id="PS50835"/>
    </source>
</evidence>
<dbReference type="FunFam" id="2.60.40.10:FF:000112">
    <property type="entry name" value="Titin a"/>
    <property type="match status" value="1"/>
</dbReference>
<dbReference type="CDD" id="cd00063">
    <property type="entry name" value="FN3"/>
    <property type="match status" value="8"/>
</dbReference>
<dbReference type="InterPro" id="IPR003598">
    <property type="entry name" value="Ig_sub2"/>
</dbReference>
<dbReference type="FunFam" id="2.60.40.10:FF:000034">
    <property type="entry name" value="Titin isoform A"/>
    <property type="match status" value="2"/>
</dbReference>
<dbReference type="PANTHER" id="PTHR14340:SF13">
    <property type="entry name" value="TITIN"/>
    <property type="match status" value="1"/>
</dbReference>
<sequence>MKNNIEIKDAARLEIKNTAFKASLSVKEAIRVDGGQYILLLKNVGGEKAVNINVKVLDRPGPPGGPISIYGVTSEKACIAWRPPAQDGGSDVSHYIVEKRETSRLVWTLVESKVQTLNLKIIKLVPGNEYVFRVIPVNKYGIGEPLESEPMISRNQFVTPDPPTDVEVSTITKDSMVVTWERPENDGGNAISGFVIEKRDKEGVRWTRCNKRTVSELRFRVAGLLENRSYEFRVSSENAAGVGKPSEPTIYYKALDAIFTSGPPNNPKVTDTTRTSVSLSWGKPIYDGGCEIQGYLVEACEGASDEWTMCTPPAGIINTTFTVTKLLEKHEYKFRVCAINKVGVGEHADVPGSVLLEEKLEAPDLELDADMRKMINVRAGSALRLFVPVRGRPAPELKWGKADGELKETAQIDNTSSYASLLIENVDRFDTGKYTVTAENSSGVKSVFISVRVLDSPSMPANFAIKEITKNSVTLTWEPPILDGGSKIKQYHVEKRESTRKVYSPVTTFDPPKCEVESVYSQVVIINAGETFTLEAAVQGKPIPTVQWFKSEALVENSARAEIMNSDFKAKLVVKDVIRVDGGQYTLLLTNVAGAKTVTFNVRVLDRPGPSQGPLTVSNVTCDKCSLSWLTPRADGGSSISHYYIFRVMAVNKFGTGEPLESAPVIMRNQFVTPGPPQELEIANIARDSMTVCWTRPEVDGGSDIAGYIVEKRDRAGIRWTKCNKRRVTDLRFRVTGLTEDHEYEFRLSAENAAGVGQPTEPTPYTKACDPTFEPGPPTNAHVVDTSKNSITLAWSRPIYDGGVDIQGYAVEICKADEDEWTLCTPPTGVNATSFKITKLTEHQEYKVQVCAINKLGIGEPAEILGTVKPVDAMFAPEIELNSELRKGVVVRAGGSMRINIPFKGRPTPEISWSKDEGELTNKVQIEKGANFTQLSVDICDRNDAGKYTLTLENMKTSEVPLPVGKVTLTEVTKTTASMAWEKPDHDGGSRIMGYCIEMLPAGLEEWILSTTTKTCEGTVEGLTAGQEYQFRVSAFNDKGKSDTRVLAAPVTAKDVTIEPSFVMAFNTFSVQHGEDLKMEIAVRGRPAPKVVWTKDGQAIKETTRLNVSRTASSTILAIKEATRVDSGKYKITATNSIGEKVAEIGCEYEFRVIA</sequence>
<feature type="domain" description="Ig-like" evidence="3">
    <location>
        <begin position="363"/>
        <end position="450"/>
    </location>
</feature>
<dbReference type="PANTHER" id="PTHR14340">
    <property type="entry name" value="MICROFIBRIL-ASSOCIATED GLYCOPROTEIN 3"/>
    <property type="match status" value="1"/>
</dbReference>